<gene>
    <name evidence="3" type="ORF">HND93_04720</name>
</gene>
<comment type="caution">
    <text evidence="3">The sequence shown here is derived from an EMBL/GenBank/DDBJ whole genome shotgun (WGS) entry which is preliminary data.</text>
</comment>
<evidence type="ECO:0000313" key="4">
    <source>
        <dbReference type="Proteomes" id="UP000584642"/>
    </source>
</evidence>
<proteinExistence type="predicted"/>
<sequence>MRNSVRRFSVLTVVIGLLLAGATASPAHAQNGGESSFISADTVIIGCTAGGGASAFAAVLPLLTTAFGGAGVLVTPAVVGAWTGIGCAVGVVSGLIAIGTAWGMETWNQSLEADDAAT</sequence>
<feature type="chain" id="PRO_5046836647" evidence="2">
    <location>
        <begin position="30"/>
        <end position="118"/>
    </location>
</feature>
<keyword evidence="1" id="KW-0812">Transmembrane</keyword>
<evidence type="ECO:0000313" key="3">
    <source>
        <dbReference type="EMBL" id="NYZ19005.1"/>
    </source>
</evidence>
<evidence type="ECO:0000256" key="1">
    <source>
        <dbReference type="SAM" id="Phobius"/>
    </source>
</evidence>
<feature type="transmembrane region" description="Helical" evidence="1">
    <location>
        <begin position="81"/>
        <end position="102"/>
    </location>
</feature>
<dbReference type="RefSeq" id="WP_180280693.1">
    <property type="nucleotide sequence ID" value="NZ_JABFDB010000001.1"/>
</dbReference>
<reference evidence="3 4" key="1">
    <citation type="submission" date="2020-05" db="EMBL/GenBank/DDBJ databases">
        <title>Azospirillum oleiclasticum sp. nov, a nitrogen-fixing and heavy crude oil-emulsifying bacterium isolated from the crude oil of Yumen Oilfield.</title>
        <authorList>
            <person name="Wu D."/>
            <person name="Cai M."/>
            <person name="Zhang X."/>
        </authorList>
    </citation>
    <scope>NUCLEOTIDE SEQUENCE [LARGE SCALE GENOMIC DNA]</scope>
    <source>
        <strain evidence="3 4">ROY-1-1-2</strain>
    </source>
</reference>
<dbReference type="EMBL" id="JABFDB010000001">
    <property type="protein sequence ID" value="NYZ19005.1"/>
    <property type="molecule type" value="Genomic_DNA"/>
</dbReference>
<dbReference type="Proteomes" id="UP000584642">
    <property type="component" value="Unassembled WGS sequence"/>
</dbReference>
<name>A0ABX2T3W3_9PROT</name>
<keyword evidence="4" id="KW-1185">Reference proteome</keyword>
<keyword evidence="1" id="KW-1133">Transmembrane helix</keyword>
<evidence type="ECO:0000256" key="2">
    <source>
        <dbReference type="SAM" id="SignalP"/>
    </source>
</evidence>
<keyword evidence="2" id="KW-0732">Signal</keyword>
<protein>
    <submittedName>
        <fullName evidence="3">Uncharacterized protein</fullName>
    </submittedName>
</protein>
<organism evidence="3 4">
    <name type="scientific">Azospirillum oleiclasticum</name>
    <dbReference type="NCBI Taxonomy" id="2735135"/>
    <lineage>
        <taxon>Bacteria</taxon>
        <taxon>Pseudomonadati</taxon>
        <taxon>Pseudomonadota</taxon>
        <taxon>Alphaproteobacteria</taxon>
        <taxon>Rhodospirillales</taxon>
        <taxon>Azospirillaceae</taxon>
        <taxon>Azospirillum</taxon>
    </lineage>
</organism>
<accession>A0ABX2T3W3</accession>
<feature type="transmembrane region" description="Helical" evidence="1">
    <location>
        <begin position="53"/>
        <end position="74"/>
    </location>
</feature>
<keyword evidence="1" id="KW-0472">Membrane</keyword>
<feature type="signal peptide" evidence="2">
    <location>
        <begin position="1"/>
        <end position="29"/>
    </location>
</feature>